<protein>
    <submittedName>
        <fullName evidence="5">NaeI family type II restriction endonuclease</fullName>
    </submittedName>
</protein>
<comment type="caution">
    <text evidence="5">The sequence shown here is derived from an EMBL/GenBank/DDBJ whole genome shotgun (WGS) entry which is preliminary data.</text>
</comment>
<evidence type="ECO:0000313" key="6">
    <source>
        <dbReference type="Proteomes" id="UP001595993"/>
    </source>
</evidence>
<dbReference type="EMBL" id="JBHSFE010000010">
    <property type="protein sequence ID" value="MFC4608772.1"/>
    <property type="molecule type" value="Genomic_DNA"/>
</dbReference>
<evidence type="ECO:0000313" key="5">
    <source>
        <dbReference type="EMBL" id="MFC4608772.1"/>
    </source>
</evidence>
<keyword evidence="2 5" id="KW-0255">Endonuclease</keyword>
<gene>
    <name evidence="5" type="ORF">ACFO9E_13210</name>
</gene>
<dbReference type="GO" id="GO:0004519">
    <property type="term" value="F:endonuclease activity"/>
    <property type="evidence" value="ECO:0007669"/>
    <property type="project" value="UniProtKB-KW"/>
</dbReference>
<organism evidence="5 6">
    <name type="scientific">Streptomyces maoxianensis</name>
    <dbReference type="NCBI Taxonomy" id="1459942"/>
    <lineage>
        <taxon>Bacteria</taxon>
        <taxon>Bacillati</taxon>
        <taxon>Actinomycetota</taxon>
        <taxon>Actinomycetes</taxon>
        <taxon>Kitasatosporales</taxon>
        <taxon>Streptomycetaceae</taxon>
        <taxon>Streptomyces</taxon>
    </lineage>
</organism>
<keyword evidence="1" id="KW-0540">Nuclease</keyword>
<sequence>MDQLVARDPDGSRVALAVRSAFDDVLDGPRTGRYRVSELHKQEKAYPHLVMERALARAFDLRHGDSDSGMDLLLADDTGTDLKFSLVFGGWMFSKQHIGKLVLLLHADDETNRWSLGALRIQEGMLAQGGNPDGKRRLAADHRHEIQWIQRDASLPPNALADLPPDDLREILKQTSGKRVTELLRKADGLVISRNNLETVAMQQDVGRRVREARSELAASGIVLLSGGNLRHERIARSLALPVPSPGEYVTARLARVQPGHESMRNGVVPDDEGECWALALPDDVPKPLPLSLRLLPSPV</sequence>
<reference evidence="6" key="1">
    <citation type="journal article" date="2019" name="Int. J. Syst. Evol. Microbiol.">
        <title>The Global Catalogue of Microorganisms (GCM) 10K type strain sequencing project: providing services to taxonomists for standard genome sequencing and annotation.</title>
        <authorList>
            <consortium name="The Broad Institute Genomics Platform"/>
            <consortium name="The Broad Institute Genome Sequencing Center for Infectious Disease"/>
            <person name="Wu L."/>
            <person name="Ma J."/>
        </authorList>
    </citation>
    <scope>NUCLEOTIDE SEQUENCE [LARGE SCALE GENOMIC DNA]</scope>
    <source>
        <strain evidence="6">CGMCC 4.7139</strain>
    </source>
</reference>
<proteinExistence type="predicted"/>
<evidence type="ECO:0000256" key="3">
    <source>
        <dbReference type="ARBA" id="ARBA00022801"/>
    </source>
</evidence>
<dbReference type="Proteomes" id="UP001595993">
    <property type="component" value="Unassembled WGS sequence"/>
</dbReference>
<dbReference type="CDD" id="cd22338">
    <property type="entry name" value="NaeI-like"/>
    <property type="match status" value="1"/>
</dbReference>
<keyword evidence="6" id="KW-1185">Reference proteome</keyword>
<dbReference type="InterPro" id="IPR015210">
    <property type="entry name" value="NaeI"/>
</dbReference>
<name>A0ABV9G3Y3_9ACTN</name>
<feature type="domain" description="Type II restriction enzyme NaeI" evidence="4">
    <location>
        <begin position="3"/>
        <end position="284"/>
    </location>
</feature>
<dbReference type="InterPro" id="IPR036388">
    <property type="entry name" value="WH-like_DNA-bd_sf"/>
</dbReference>
<dbReference type="RefSeq" id="WP_381194662.1">
    <property type="nucleotide sequence ID" value="NZ_JBHSFE010000010.1"/>
</dbReference>
<dbReference type="SUPFAM" id="SSF52980">
    <property type="entry name" value="Restriction endonuclease-like"/>
    <property type="match status" value="1"/>
</dbReference>
<dbReference type="Gene3D" id="1.10.10.10">
    <property type="entry name" value="Winged helix-like DNA-binding domain superfamily/Winged helix DNA-binding domain"/>
    <property type="match status" value="1"/>
</dbReference>
<evidence type="ECO:0000256" key="2">
    <source>
        <dbReference type="ARBA" id="ARBA00022759"/>
    </source>
</evidence>
<dbReference type="Gene3D" id="3.40.600.10">
    <property type="entry name" value="DNA mismatch repair MutH/Restriction endonuclease, type II"/>
    <property type="match status" value="1"/>
</dbReference>
<dbReference type="InterPro" id="IPR037057">
    <property type="entry name" value="DNA_rep_MutH/T2_RE_sf"/>
</dbReference>
<evidence type="ECO:0000259" key="4">
    <source>
        <dbReference type="Pfam" id="PF09126"/>
    </source>
</evidence>
<dbReference type="Pfam" id="PF09126">
    <property type="entry name" value="NaeI"/>
    <property type="match status" value="1"/>
</dbReference>
<accession>A0ABV9G3Y3</accession>
<keyword evidence="3" id="KW-0378">Hydrolase</keyword>
<dbReference type="InterPro" id="IPR011335">
    <property type="entry name" value="Restrct_endonuc-II-like"/>
</dbReference>
<evidence type="ECO:0000256" key="1">
    <source>
        <dbReference type="ARBA" id="ARBA00022722"/>
    </source>
</evidence>